<feature type="region of interest" description="Disordered" evidence="1">
    <location>
        <begin position="1"/>
        <end position="21"/>
    </location>
</feature>
<organism evidence="2 3">
    <name type="scientific">Prochlorococcus marinus (strain MIT 9303)</name>
    <dbReference type="NCBI Taxonomy" id="59922"/>
    <lineage>
        <taxon>Bacteria</taxon>
        <taxon>Bacillati</taxon>
        <taxon>Cyanobacteriota</taxon>
        <taxon>Cyanophyceae</taxon>
        <taxon>Synechococcales</taxon>
        <taxon>Prochlorococcaceae</taxon>
        <taxon>Prochlorococcus</taxon>
    </lineage>
</organism>
<proteinExistence type="predicted"/>
<evidence type="ECO:0000313" key="3">
    <source>
        <dbReference type="Proteomes" id="UP000002274"/>
    </source>
</evidence>
<reference evidence="2 3" key="1">
    <citation type="journal article" date="2007" name="PLoS Genet.">
        <title>Patterns and implications of gene gain and loss in the evolution of Prochlorococcus.</title>
        <authorList>
            <person name="Kettler G.C."/>
            <person name="Martiny A.C."/>
            <person name="Huang K."/>
            <person name="Zucker J."/>
            <person name="Coleman M.L."/>
            <person name="Rodrigue S."/>
            <person name="Chen F."/>
            <person name="Lapidus A."/>
            <person name="Ferriera S."/>
            <person name="Johnson J."/>
            <person name="Steglich C."/>
            <person name="Church G.M."/>
            <person name="Richardson P."/>
            <person name="Chisholm S.W."/>
        </authorList>
    </citation>
    <scope>NUCLEOTIDE SEQUENCE [LARGE SCALE GENOMIC DNA]</scope>
    <source>
        <strain evidence="2 3">MIT 9303</strain>
    </source>
</reference>
<protein>
    <submittedName>
        <fullName evidence="2">Uncharacterized protein</fullName>
    </submittedName>
</protein>
<dbReference type="EMBL" id="CP000554">
    <property type="protein sequence ID" value="ABM77699.1"/>
    <property type="molecule type" value="Genomic_DNA"/>
</dbReference>
<accession>A2C889</accession>
<dbReference type="AlphaFoldDB" id="A2C889"/>
<dbReference type="Proteomes" id="UP000002274">
    <property type="component" value="Chromosome"/>
</dbReference>
<dbReference type="HOGENOM" id="CLU_3010680_0_0_3"/>
<gene>
    <name evidence="2" type="ordered locus">P9303_09481</name>
</gene>
<evidence type="ECO:0000256" key="1">
    <source>
        <dbReference type="SAM" id="MobiDB-lite"/>
    </source>
</evidence>
<dbReference type="KEGG" id="pmf:P9303_09481"/>
<sequence>MSGNCPDQRCGTNSGCSQQLSTDNSEVFCSHDLGLMASHTIHQINHIYSNLAQILQ</sequence>
<evidence type="ECO:0000313" key="2">
    <source>
        <dbReference type="EMBL" id="ABM77699.1"/>
    </source>
</evidence>
<dbReference type="STRING" id="59922.P9303_09481"/>
<name>A2C889_PROM3</name>